<dbReference type="RefSeq" id="WP_345448148.1">
    <property type="nucleotide sequence ID" value="NZ_BAABKK010000006.1"/>
</dbReference>
<gene>
    <name evidence="3" type="ORF">GCM10023346_09510</name>
</gene>
<comment type="caution">
    <text evidence="3">The sequence shown here is derived from an EMBL/GenBank/DDBJ whole genome shotgun (WGS) entry which is preliminary data.</text>
</comment>
<dbReference type="NCBIfam" id="TIGR02385">
    <property type="entry name" value="RelE_StbE"/>
    <property type="match status" value="1"/>
</dbReference>
<sequence length="89" mass="10139">MSQWSLHSSADFDKTARKIDRAVLRRVFTYLDEVCALDDPRSRGKALTASMTGFWRYRVGDYRVIVEIQDAQLVIVAVAMGHRSVVYGD</sequence>
<dbReference type="InterPro" id="IPR007712">
    <property type="entry name" value="RelE/ParE_toxin"/>
</dbReference>
<evidence type="ECO:0000313" key="3">
    <source>
        <dbReference type="EMBL" id="GAA5191026.1"/>
    </source>
</evidence>
<dbReference type="PANTHER" id="PTHR35601">
    <property type="entry name" value="TOXIN RELE"/>
    <property type="match status" value="1"/>
</dbReference>
<evidence type="ECO:0000313" key="4">
    <source>
        <dbReference type="Proteomes" id="UP001500200"/>
    </source>
</evidence>
<evidence type="ECO:0000256" key="1">
    <source>
        <dbReference type="ARBA" id="ARBA00006226"/>
    </source>
</evidence>
<accession>A0ABP9S3P5</accession>
<dbReference type="SUPFAM" id="SSF143011">
    <property type="entry name" value="RelE-like"/>
    <property type="match status" value="1"/>
</dbReference>
<dbReference type="Proteomes" id="UP001500200">
    <property type="component" value="Unassembled WGS sequence"/>
</dbReference>
<evidence type="ECO:0000256" key="2">
    <source>
        <dbReference type="ARBA" id="ARBA00022649"/>
    </source>
</evidence>
<dbReference type="Gene3D" id="3.30.2310.20">
    <property type="entry name" value="RelE-like"/>
    <property type="match status" value="1"/>
</dbReference>
<dbReference type="InterPro" id="IPR035093">
    <property type="entry name" value="RelE/ParE_toxin_dom_sf"/>
</dbReference>
<proteinExistence type="inferred from homology"/>
<dbReference type="PANTHER" id="PTHR35601:SF1">
    <property type="entry name" value="TOXIN RELE"/>
    <property type="match status" value="1"/>
</dbReference>
<organism evidence="3 4">
    <name type="scientific">Arthrobacter gyeryongensis</name>
    <dbReference type="NCBI Taxonomy" id="1650592"/>
    <lineage>
        <taxon>Bacteria</taxon>
        <taxon>Bacillati</taxon>
        <taxon>Actinomycetota</taxon>
        <taxon>Actinomycetes</taxon>
        <taxon>Micrococcales</taxon>
        <taxon>Micrococcaceae</taxon>
        <taxon>Arthrobacter</taxon>
    </lineage>
</organism>
<reference evidence="4" key="1">
    <citation type="journal article" date="2019" name="Int. J. Syst. Evol. Microbiol.">
        <title>The Global Catalogue of Microorganisms (GCM) 10K type strain sequencing project: providing services to taxonomists for standard genome sequencing and annotation.</title>
        <authorList>
            <consortium name="The Broad Institute Genomics Platform"/>
            <consortium name="The Broad Institute Genome Sequencing Center for Infectious Disease"/>
            <person name="Wu L."/>
            <person name="Ma J."/>
        </authorList>
    </citation>
    <scope>NUCLEOTIDE SEQUENCE [LARGE SCALE GENOMIC DNA]</scope>
    <source>
        <strain evidence="4">JCM 18514</strain>
    </source>
</reference>
<dbReference type="Pfam" id="PF05016">
    <property type="entry name" value="ParE_toxin"/>
    <property type="match status" value="1"/>
</dbReference>
<comment type="similarity">
    <text evidence="1">Belongs to the RelE toxin family.</text>
</comment>
<protein>
    <submittedName>
        <fullName evidence="3">Type II toxin-antitoxin system RelE/ParE family toxin</fullName>
    </submittedName>
</protein>
<name>A0ABP9S3P5_9MICC</name>
<keyword evidence="2" id="KW-1277">Toxin-antitoxin system</keyword>
<dbReference type="EMBL" id="BAABKK010000006">
    <property type="protein sequence ID" value="GAA5191026.1"/>
    <property type="molecule type" value="Genomic_DNA"/>
</dbReference>
<keyword evidence="4" id="KW-1185">Reference proteome</keyword>